<protein>
    <submittedName>
        <fullName evidence="2">Uncharacterized protein</fullName>
    </submittedName>
</protein>
<reference evidence="3" key="2">
    <citation type="submission" date="2015-01" db="EMBL/GenBank/DDBJ databases">
        <title>Evolutionary Origins and Diversification of the Mycorrhizal Mutualists.</title>
        <authorList>
            <consortium name="DOE Joint Genome Institute"/>
            <consortium name="Mycorrhizal Genomics Consortium"/>
            <person name="Kohler A."/>
            <person name="Kuo A."/>
            <person name="Nagy L.G."/>
            <person name="Floudas D."/>
            <person name="Copeland A."/>
            <person name="Barry K.W."/>
            <person name="Cichocki N."/>
            <person name="Veneault-Fourrey C."/>
            <person name="LaButti K."/>
            <person name="Lindquist E.A."/>
            <person name="Lipzen A."/>
            <person name="Lundell T."/>
            <person name="Morin E."/>
            <person name="Murat C."/>
            <person name="Riley R."/>
            <person name="Ohm R."/>
            <person name="Sun H."/>
            <person name="Tunlid A."/>
            <person name="Henrissat B."/>
            <person name="Grigoriev I.V."/>
            <person name="Hibbett D.S."/>
            <person name="Martin F."/>
        </authorList>
    </citation>
    <scope>NUCLEOTIDE SEQUENCE [LARGE SCALE GENOMIC DNA]</scope>
    <source>
        <strain evidence="3">MUT 4182</strain>
    </source>
</reference>
<organism evidence="2 3">
    <name type="scientific">Tulasnella calospora MUT 4182</name>
    <dbReference type="NCBI Taxonomy" id="1051891"/>
    <lineage>
        <taxon>Eukaryota</taxon>
        <taxon>Fungi</taxon>
        <taxon>Dikarya</taxon>
        <taxon>Basidiomycota</taxon>
        <taxon>Agaricomycotina</taxon>
        <taxon>Agaricomycetes</taxon>
        <taxon>Cantharellales</taxon>
        <taxon>Tulasnellaceae</taxon>
        <taxon>Tulasnella</taxon>
    </lineage>
</organism>
<sequence length="540" mass="60125">MFSQLFSIPTSESTAINPPRLTLFGRVIYKLRKAFKRSTIEETGVNSLGQKEQDVLPVPNYQLQAQSHQEVNLLVQEDVPQAPPTHVAAEDPVSAGSPSPPASWTGDEIPTPSPSLTPSTTVSASSYIRPPQVTRELEAANKRIVELEALIAKLSLLPPAQLGARHRRLLHLAHCLRGSPPAQLRQPPHQPSARPISSAAASIYSPQVTTDLEAANKKIVELEALIAKRRLEHAAYVNKIEKMNLPRAIKIATEDRDLFRARLEPAEKEFARKAAEHEAMGQEWHKEYERRLILQLTMLGAKRGLEDEAKRYAELETKFLEDNIPCLWDLSSFTSVIELGLTNGIHLRYTELILFLRRSSNLQTLHLINVKFVGGAPQVVKETVGLPHVTELVLAELIEPIGLGHLYASLDTSSVDARKVAKRSAVGTKKAFRRGTNRKRWPSPSKRRHAWLLGRFITERARAALGMDRYRKRSRSSARSTVVAQLELTLLGAKNEIEESAKRRFKEPSTLGNPRLKIKGSLDSDLTPLPSSYPSPSDCP</sequence>
<proteinExistence type="predicted"/>
<evidence type="ECO:0000256" key="1">
    <source>
        <dbReference type="SAM" id="MobiDB-lite"/>
    </source>
</evidence>
<dbReference type="HOGENOM" id="CLU_504516_0_0_1"/>
<dbReference type="Proteomes" id="UP000054248">
    <property type="component" value="Unassembled WGS sequence"/>
</dbReference>
<feature type="compositionally biased region" description="Pro residues" evidence="1">
    <location>
        <begin position="531"/>
        <end position="540"/>
    </location>
</feature>
<keyword evidence="3" id="KW-1185">Reference proteome</keyword>
<name>A0A0C3LDE0_9AGAM</name>
<reference evidence="2 3" key="1">
    <citation type="submission" date="2014-04" db="EMBL/GenBank/DDBJ databases">
        <authorList>
            <consortium name="DOE Joint Genome Institute"/>
            <person name="Kuo A."/>
            <person name="Girlanda M."/>
            <person name="Perotto S."/>
            <person name="Kohler A."/>
            <person name="Nagy L.G."/>
            <person name="Floudas D."/>
            <person name="Copeland A."/>
            <person name="Barry K.W."/>
            <person name="Cichocki N."/>
            <person name="Veneault-Fourrey C."/>
            <person name="LaButti K."/>
            <person name="Lindquist E.A."/>
            <person name="Lipzen A."/>
            <person name="Lundell T."/>
            <person name="Morin E."/>
            <person name="Murat C."/>
            <person name="Sun H."/>
            <person name="Tunlid A."/>
            <person name="Henrissat B."/>
            <person name="Grigoriev I.V."/>
            <person name="Hibbett D.S."/>
            <person name="Martin F."/>
            <person name="Nordberg H.P."/>
            <person name="Cantor M.N."/>
            <person name="Hua S.X."/>
        </authorList>
    </citation>
    <scope>NUCLEOTIDE SEQUENCE [LARGE SCALE GENOMIC DNA]</scope>
    <source>
        <strain evidence="2 3">MUT 4182</strain>
    </source>
</reference>
<feature type="region of interest" description="Disordered" evidence="1">
    <location>
        <begin position="84"/>
        <end position="127"/>
    </location>
</feature>
<gene>
    <name evidence="2" type="ORF">M407DRAFT_4831</name>
</gene>
<evidence type="ECO:0000313" key="3">
    <source>
        <dbReference type="Proteomes" id="UP000054248"/>
    </source>
</evidence>
<feature type="compositionally biased region" description="Low complexity" evidence="1">
    <location>
        <begin position="521"/>
        <end position="530"/>
    </location>
</feature>
<feature type="region of interest" description="Disordered" evidence="1">
    <location>
        <begin position="501"/>
        <end position="540"/>
    </location>
</feature>
<feature type="compositionally biased region" description="Low complexity" evidence="1">
    <location>
        <begin position="114"/>
        <end position="126"/>
    </location>
</feature>
<dbReference type="EMBL" id="KN822959">
    <property type="protein sequence ID" value="KIO31948.1"/>
    <property type="molecule type" value="Genomic_DNA"/>
</dbReference>
<accession>A0A0C3LDE0</accession>
<evidence type="ECO:0000313" key="2">
    <source>
        <dbReference type="EMBL" id="KIO31948.1"/>
    </source>
</evidence>
<dbReference type="AlphaFoldDB" id="A0A0C3LDE0"/>
<dbReference type="OrthoDB" id="3264715at2759"/>